<gene>
    <name evidence="2" type="ORF">GCM10011514_09760</name>
</gene>
<sequence length="136" mass="16325">MRGCVHVIPEINDINVLPQAFRGTTYDYWHSIIEDYISVKMPYLNMNFNANEMASDLSISKQKLLTILKYVYRMDFVEFVNRHRVYYFLELSNDKTFSSLHVEYQALRVGFYNKSDFHYHFRKYMNSLPPLNISQD</sequence>
<protein>
    <recommendedName>
        <fullName evidence="1">HTH araC/xylS-type domain-containing protein</fullName>
    </recommendedName>
</protein>
<evidence type="ECO:0000313" key="2">
    <source>
        <dbReference type="EMBL" id="GGD47837.1"/>
    </source>
</evidence>
<dbReference type="GO" id="GO:0043565">
    <property type="term" value="F:sequence-specific DNA binding"/>
    <property type="evidence" value="ECO:0007669"/>
    <property type="project" value="InterPro"/>
</dbReference>
<dbReference type="Proteomes" id="UP000609064">
    <property type="component" value="Unassembled WGS sequence"/>
</dbReference>
<accession>A0A916YKP9</accession>
<reference evidence="2" key="2">
    <citation type="submission" date="2020-09" db="EMBL/GenBank/DDBJ databases">
        <authorList>
            <person name="Sun Q."/>
            <person name="Zhou Y."/>
        </authorList>
    </citation>
    <scope>NUCLEOTIDE SEQUENCE</scope>
    <source>
        <strain evidence="2">CGMCC 1.15958</strain>
    </source>
</reference>
<reference evidence="2" key="1">
    <citation type="journal article" date="2014" name="Int. J. Syst. Evol. Microbiol.">
        <title>Complete genome sequence of Corynebacterium casei LMG S-19264T (=DSM 44701T), isolated from a smear-ripened cheese.</title>
        <authorList>
            <consortium name="US DOE Joint Genome Institute (JGI-PGF)"/>
            <person name="Walter F."/>
            <person name="Albersmeier A."/>
            <person name="Kalinowski J."/>
            <person name="Ruckert C."/>
        </authorList>
    </citation>
    <scope>NUCLEOTIDE SEQUENCE</scope>
    <source>
        <strain evidence="2">CGMCC 1.15958</strain>
    </source>
</reference>
<name>A0A916YKP9_9BACT</name>
<comment type="caution">
    <text evidence="2">The sequence shown here is derived from an EMBL/GenBank/DDBJ whole genome shotgun (WGS) entry which is preliminary data.</text>
</comment>
<proteinExistence type="predicted"/>
<evidence type="ECO:0000313" key="3">
    <source>
        <dbReference type="Proteomes" id="UP000609064"/>
    </source>
</evidence>
<dbReference type="EMBL" id="BMKK01000002">
    <property type="protein sequence ID" value="GGD47837.1"/>
    <property type="molecule type" value="Genomic_DNA"/>
</dbReference>
<dbReference type="GO" id="GO:0003700">
    <property type="term" value="F:DNA-binding transcription factor activity"/>
    <property type="evidence" value="ECO:0007669"/>
    <property type="project" value="InterPro"/>
</dbReference>
<dbReference type="Gene3D" id="1.10.10.60">
    <property type="entry name" value="Homeodomain-like"/>
    <property type="match status" value="1"/>
</dbReference>
<dbReference type="AlphaFoldDB" id="A0A916YKP9"/>
<dbReference type="InterPro" id="IPR018060">
    <property type="entry name" value="HTH_AraC"/>
</dbReference>
<evidence type="ECO:0000259" key="1">
    <source>
        <dbReference type="PROSITE" id="PS01124"/>
    </source>
</evidence>
<organism evidence="2 3">
    <name type="scientific">Emticicia aquatilis</name>
    <dbReference type="NCBI Taxonomy" id="1537369"/>
    <lineage>
        <taxon>Bacteria</taxon>
        <taxon>Pseudomonadati</taxon>
        <taxon>Bacteroidota</taxon>
        <taxon>Cytophagia</taxon>
        <taxon>Cytophagales</taxon>
        <taxon>Leadbetterellaceae</taxon>
        <taxon>Emticicia</taxon>
    </lineage>
</organism>
<keyword evidence="3" id="KW-1185">Reference proteome</keyword>
<dbReference type="PROSITE" id="PS01124">
    <property type="entry name" value="HTH_ARAC_FAMILY_2"/>
    <property type="match status" value="1"/>
</dbReference>
<feature type="domain" description="HTH araC/xylS-type" evidence="1">
    <location>
        <begin position="27"/>
        <end position="135"/>
    </location>
</feature>